<dbReference type="EMBL" id="NAFI01000180">
    <property type="protein sequence ID" value="OSJ06147.1"/>
    <property type="molecule type" value="Genomic_DNA"/>
</dbReference>
<sequence>MANDDDIARLAVSIRRGSIVAAAGCGKTEQIALAVGISDGRRLILTHTHAGVDALTKRLRKHQIPTAKYRIDTIAGWCLRFAASFPQRSGFAGVVPTTSAHWDDVYHAGARLLDSGAVDGVLLASYRGCFVDEYQDCTKQQHEVVSRLANLLPTCVFGDPLQAIFDFGDQQPVDWDSDVFPLFERSAELLTPWRWKNAENLELAEWLQGIRTALENGNDLDLRSRPGCVTWTFLPAAAQGRQRTIVGECLASMRDPVQGSLIVIGDSTSENRRSALAQKLAKQGFGSLEAISCKTLYAAAKTIDRTTGLARAKAIVDFASKCLTGLERAELLKALGARQQGRRLGQAKFSSLFPLSDAVISSGSEASILALLQTLHDRPGVYLYRREMFYAMRSALQLKATRQLATLSIAIWEVQNRMRHAGRRLGNRSIGSTLLVKGLEFERAIIIAEDAMTRKDWYVALTRATTSIRIISSAERFLPSRHQIERSRSAL</sequence>
<comment type="caution">
    <text evidence="6">The sequence shown here is derived from an EMBL/GenBank/DDBJ whole genome shotgun (WGS) entry which is preliminary data.</text>
</comment>
<dbReference type="SUPFAM" id="SSF52540">
    <property type="entry name" value="P-loop containing nucleoside triphosphate hydrolases"/>
    <property type="match status" value="1"/>
</dbReference>
<dbReference type="GO" id="GO:0004386">
    <property type="term" value="F:helicase activity"/>
    <property type="evidence" value="ECO:0007669"/>
    <property type="project" value="UniProtKB-KW"/>
</dbReference>
<dbReference type="GO" id="GO:0016787">
    <property type="term" value="F:hydrolase activity"/>
    <property type="evidence" value="ECO:0007669"/>
    <property type="project" value="UniProtKB-KW"/>
</dbReference>
<dbReference type="Gene3D" id="3.40.50.300">
    <property type="entry name" value="P-loop containing nucleotide triphosphate hydrolases"/>
    <property type="match status" value="1"/>
</dbReference>
<evidence type="ECO:0000313" key="7">
    <source>
        <dbReference type="Proteomes" id="UP000193553"/>
    </source>
</evidence>
<dbReference type="InterPro" id="IPR014016">
    <property type="entry name" value="UvrD-like_ATP-bd"/>
</dbReference>
<organism evidence="6 7">
    <name type="scientific">Bradyrhizobium canariense</name>
    <dbReference type="NCBI Taxonomy" id="255045"/>
    <lineage>
        <taxon>Bacteria</taxon>
        <taxon>Pseudomonadati</taxon>
        <taxon>Pseudomonadota</taxon>
        <taxon>Alphaproteobacteria</taxon>
        <taxon>Hyphomicrobiales</taxon>
        <taxon>Nitrobacteraceae</taxon>
        <taxon>Bradyrhizobium</taxon>
    </lineage>
</organism>
<dbReference type="AlphaFoldDB" id="A0A1X3GME2"/>
<accession>A0A1X3GME2</accession>
<dbReference type="OrthoDB" id="7211215at2"/>
<evidence type="ECO:0000256" key="3">
    <source>
        <dbReference type="ARBA" id="ARBA00022806"/>
    </source>
</evidence>
<evidence type="ECO:0000313" key="6">
    <source>
        <dbReference type="EMBL" id="OSJ06147.1"/>
    </source>
</evidence>
<evidence type="ECO:0000256" key="4">
    <source>
        <dbReference type="ARBA" id="ARBA00022840"/>
    </source>
</evidence>
<dbReference type="Pfam" id="PF00580">
    <property type="entry name" value="UvrD-helicase"/>
    <property type="match status" value="1"/>
</dbReference>
<dbReference type="RefSeq" id="WP_085360354.1">
    <property type="nucleotide sequence ID" value="NZ_NAFD01000184.1"/>
</dbReference>
<evidence type="ECO:0000259" key="5">
    <source>
        <dbReference type="Pfam" id="PF00580"/>
    </source>
</evidence>
<name>A0A1X3GME2_9BRAD</name>
<feature type="domain" description="UvrD-like helicase ATP-binding" evidence="5">
    <location>
        <begin position="103"/>
        <end position="167"/>
    </location>
</feature>
<keyword evidence="3 6" id="KW-0347">Helicase</keyword>
<protein>
    <submittedName>
        <fullName evidence="6">DNA/RNA helicase</fullName>
    </submittedName>
</protein>
<keyword evidence="2" id="KW-0378">Hydrolase</keyword>
<dbReference type="Proteomes" id="UP000193553">
    <property type="component" value="Unassembled WGS sequence"/>
</dbReference>
<dbReference type="InterPro" id="IPR027417">
    <property type="entry name" value="P-loop_NTPase"/>
</dbReference>
<evidence type="ECO:0000256" key="1">
    <source>
        <dbReference type="ARBA" id="ARBA00022741"/>
    </source>
</evidence>
<keyword evidence="4" id="KW-0067">ATP-binding</keyword>
<gene>
    <name evidence="6" type="ORF">BSZ18_23690</name>
</gene>
<reference evidence="6 7" key="1">
    <citation type="submission" date="2017-03" db="EMBL/GenBank/DDBJ databases">
        <title>Whole genome sequences of fourteen strains of Bradyrhizobium canariense and one strain of Bradyrhizobium japonicum isolated from Lupinus (Papilionoideae: Genisteae) species in Algeria.</title>
        <authorList>
            <person name="Crovadore J."/>
            <person name="Chekireb D."/>
            <person name="Brachmann A."/>
            <person name="Chablais R."/>
            <person name="Cochard B."/>
            <person name="Lefort F."/>
        </authorList>
    </citation>
    <scope>NUCLEOTIDE SEQUENCE [LARGE SCALE GENOMIC DNA]</scope>
    <source>
        <strain evidence="6 7">UBMA195</strain>
    </source>
</reference>
<proteinExistence type="predicted"/>
<dbReference type="GO" id="GO:0005524">
    <property type="term" value="F:ATP binding"/>
    <property type="evidence" value="ECO:0007669"/>
    <property type="project" value="UniProtKB-KW"/>
</dbReference>
<keyword evidence="1" id="KW-0547">Nucleotide-binding</keyword>
<evidence type="ECO:0000256" key="2">
    <source>
        <dbReference type="ARBA" id="ARBA00022801"/>
    </source>
</evidence>